<reference evidence="3" key="3">
    <citation type="journal article" date="2018" name="Nature">
        <title>A major lineage of non-tailed dsDNA viruses as unrecognized killers of marine bacteria.</title>
        <authorList>
            <person name="Kauffman K.M."/>
            <person name="Hussain F.A."/>
            <person name="Yang J."/>
            <person name="Arevalo P."/>
            <person name="Brown J.M."/>
            <person name="Chang W.K."/>
            <person name="VanInsberghe D."/>
            <person name="Elsherbini J."/>
            <person name="Sharma R.S."/>
            <person name="Cutler M.B."/>
            <person name="Kelly L."/>
            <person name="Polz M.F."/>
        </authorList>
    </citation>
    <scope>NUCLEOTIDE SEQUENCE</scope>
    <source>
        <strain evidence="3">10N.261.52.F7</strain>
    </source>
</reference>
<evidence type="ECO:0000313" key="3">
    <source>
        <dbReference type="EMBL" id="PMK45726.1"/>
    </source>
</evidence>
<proteinExistence type="predicted"/>
<reference key="1">
    <citation type="submission" date="2016-07" db="EMBL/GenBank/DDBJ databases">
        <title>Nontailed viruses are major unrecognized killers of bacteria in the ocean.</title>
        <authorList>
            <person name="Kauffman K."/>
            <person name="Hussain F."/>
            <person name="Yang J."/>
            <person name="Arevalo P."/>
            <person name="Brown J."/>
            <person name="Cutler M."/>
            <person name="Kelly L."/>
            <person name="Polz M.F."/>
        </authorList>
    </citation>
    <scope>NUCLEOTIDE SEQUENCE [LARGE SCALE GENOMIC DNA]</scope>
    <source>
        <strain>10N.261.52.F7</strain>
    </source>
</reference>
<accession>A0AB36XLE7</accession>
<protein>
    <submittedName>
        <fullName evidence="3">Uncharacterized protein</fullName>
    </submittedName>
</protein>
<reference evidence="3" key="2">
    <citation type="submission" date="2016-07" db="EMBL/GenBank/DDBJ databases">
        <authorList>
            <person name="Kauffman K."/>
            <person name="Arevalo P."/>
            <person name="Polz M.F."/>
        </authorList>
    </citation>
    <scope>NUCLEOTIDE SEQUENCE</scope>
    <source>
        <strain evidence="3">10N.261.52.F7</strain>
    </source>
</reference>
<feature type="chain" id="PRO_5044207711" evidence="2">
    <location>
        <begin position="25"/>
        <end position="201"/>
    </location>
</feature>
<feature type="compositionally biased region" description="Low complexity" evidence="1">
    <location>
        <begin position="169"/>
        <end position="181"/>
    </location>
</feature>
<dbReference type="RefSeq" id="WP_102280603.1">
    <property type="nucleotide sequence ID" value="NZ_JAJGZN020000001.1"/>
</dbReference>
<keyword evidence="2" id="KW-0732">Signal</keyword>
<organism evidence="3">
    <name type="scientific">Vibrio lentus</name>
    <dbReference type="NCBI Taxonomy" id="136468"/>
    <lineage>
        <taxon>Bacteria</taxon>
        <taxon>Pseudomonadati</taxon>
        <taxon>Pseudomonadota</taxon>
        <taxon>Gammaproteobacteria</taxon>
        <taxon>Vibrionales</taxon>
        <taxon>Vibrionaceae</taxon>
        <taxon>Vibrio</taxon>
    </lineage>
</organism>
<dbReference type="EMBL" id="MCXM01000018">
    <property type="protein sequence ID" value="PMK45726.1"/>
    <property type="molecule type" value="Genomic_DNA"/>
</dbReference>
<evidence type="ECO:0000256" key="2">
    <source>
        <dbReference type="SAM" id="SignalP"/>
    </source>
</evidence>
<dbReference type="AlphaFoldDB" id="A0AB36XLE7"/>
<feature type="region of interest" description="Disordered" evidence="1">
    <location>
        <begin position="160"/>
        <end position="184"/>
    </location>
</feature>
<name>A0AB36XLE7_9VIBR</name>
<gene>
    <name evidence="3" type="ORF">BCT99_21610</name>
</gene>
<comment type="caution">
    <text evidence="3">The sequence shown here is derived from an EMBL/GenBank/DDBJ whole genome shotgun (WGS) entry which is preliminary data.</text>
</comment>
<evidence type="ECO:0000256" key="1">
    <source>
        <dbReference type="SAM" id="MobiDB-lite"/>
    </source>
</evidence>
<feature type="signal peptide" evidence="2">
    <location>
        <begin position="1"/>
        <end position="24"/>
    </location>
</feature>
<sequence length="201" mass="22642">MRTLPVLILPLLLALSTFSFSAQASESWWLRTVFNSDPAQPSSQNYINDIDLMDCGEVEGTLLCSDLTQYYDLDVYVELELGDSSVEVVRLNLPYSNLSYTKLQAYLRQDGFALSSIRIGEDDFDVVAQLEQAKREEVGYDKVDKQLVEFINSPHHSSEQMSVWNVPNSSSSSSRSSSRSSAPWIQLHSDGDNLTVELNRF</sequence>